<evidence type="ECO:0000313" key="2">
    <source>
        <dbReference type="EMBL" id="MBB4676222.1"/>
    </source>
</evidence>
<accession>A0A7W7FSI8</accession>
<feature type="region of interest" description="Disordered" evidence="1">
    <location>
        <begin position="1"/>
        <end position="20"/>
    </location>
</feature>
<feature type="compositionally biased region" description="Basic and acidic residues" evidence="1">
    <location>
        <begin position="7"/>
        <end position="18"/>
    </location>
</feature>
<protein>
    <submittedName>
        <fullName evidence="2">Uncharacterized protein</fullName>
    </submittedName>
</protein>
<dbReference type="EMBL" id="JACHMH010000001">
    <property type="protein sequence ID" value="MBB4676222.1"/>
    <property type="molecule type" value="Genomic_DNA"/>
</dbReference>
<sequence>MAAASGRSERDPFSDKDFSNSVDPLAGALADGPFGRALDLAIQRSELTLEHIQRELIARGSRLDLNTLSDWRCSGTAPDGDSEIAALESVLGLPPGSLGALLADEDPADPRTDLAMLRRRTRQPRLERLLVQENYHLGPDFAHRLLRVREVVRAKRDGVTRGFVYYHGERLDQPLPTLHDTAGCRIGRVRTDPTAGILLAELLLERPLAEGETAVLDYELTFTGDAPADHHERRLPQGAKDYLLQVHFDPSAVPADCLGYLRPDGEPAGEQQLWIGQYHTAHLVVPDPVAGNYGIRWITG</sequence>
<evidence type="ECO:0000313" key="3">
    <source>
        <dbReference type="Proteomes" id="UP000533598"/>
    </source>
</evidence>
<name>A0A7W7FSI8_9PSEU</name>
<organism evidence="2 3">
    <name type="scientific">Crossiella cryophila</name>
    <dbReference type="NCBI Taxonomy" id="43355"/>
    <lineage>
        <taxon>Bacteria</taxon>
        <taxon>Bacillati</taxon>
        <taxon>Actinomycetota</taxon>
        <taxon>Actinomycetes</taxon>
        <taxon>Pseudonocardiales</taxon>
        <taxon>Pseudonocardiaceae</taxon>
        <taxon>Crossiella</taxon>
    </lineage>
</organism>
<comment type="caution">
    <text evidence="2">The sequence shown here is derived from an EMBL/GenBank/DDBJ whole genome shotgun (WGS) entry which is preliminary data.</text>
</comment>
<dbReference type="AlphaFoldDB" id="A0A7W7FSI8"/>
<evidence type="ECO:0000256" key="1">
    <source>
        <dbReference type="SAM" id="MobiDB-lite"/>
    </source>
</evidence>
<gene>
    <name evidence="2" type="ORF">HNR67_002340</name>
</gene>
<dbReference type="RefSeq" id="WP_185002075.1">
    <property type="nucleotide sequence ID" value="NZ_BAAAUI010000016.1"/>
</dbReference>
<reference evidence="2 3" key="1">
    <citation type="submission" date="2020-08" db="EMBL/GenBank/DDBJ databases">
        <title>Sequencing the genomes of 1000 actinobacteria strains.</title>
        <authorList>
            <person name="Klenk H.-P."/>
        </authorList>
    </citation>
    <scope>NUCLEOTIDE SEQUENCE [LARGE SCALE GENOMIC DNA]</scope>
    <source>
        <strain evidence="2 3">DSM 44230</strain>
    </source>
</reference>
<proteinExistence type="predicted"/>
<dbReference type="Proteomes" id="UP000533598">
    <property type="component" value="Unassembled WGS sequence"/>
</dbReference>
<keyword evidence="3" id="KW-1185">Reference proteome</keyword>